<feature type="transmembrane region" description="Helical" evidence="2">
    <location>
        <begin position="81"/>
        <end position="99"/>
    </location>
</feature>
<feature type="region of interest" description="Disordered" evidence="1">
    <location>
        <begin position="146"/>
        <end position="171"/>
    </location>
</feature>
<dbReference type="EMBL" id="RBKS01000001">
    <property type="protein sequence ID" value="RKR73980.1"/>
    <property type="molecule type" value="Genomic_DNA"/>
</dbReference>
<protein>
    <submittedName>
        <fullName evidence="3">Uncharacterized protein</fullName>
    </submittedName>
</protein>
<dbReference type="AlphaFoldDB" id="A0A495IEA3"/>
<dbReference type="Proteomes" id="UP000280008">
    <property type="component" value="Unassembled WGS sequence"/>
</dbReference>
<evidence type="ECO:0000256" key="1">
    <source>
        <dbReference type="SAM" id="MobiDB-lite"/>
    </source>
</evidence>
<comment type="caution">
    <text evidence="3">The sequence shown here is derived from an EMBL/GenBank/DDBJ whole genome shotgun (WGS) entry which is preliminary data.</text>
</comment>
<keyword evidence="2" id="KW-0812">Transmembrane</keyword>
<feature type="transmembrane region" description="Helical" evidence="2">
    <location>
        <begin position="6"/>
        <end position="27"/>
    </location>
</feature>
<dbReference type="RefSeq" id="WP_121368778.1">
    <property type="nucleotide sequence ID" value="NZ_RBKS01000001.1"/>
</dbReference>
<feature type="transmembrane region" description="Helical" evidence="2">
    <location>
        <begin position="114"/>
        <end position="135"/>
    </location>
</feature>
<keyword evidence="2" id="KW-1133">Transmembrane helix</keyword>
<accession>A0A495IEA3</accession>
<gene>
    <name evidence="3" type="ORF">C8E83_1081</name>
</gene>
<keyword evidence="2" id="KW-0472">Membrane</keyword>
<organism evidence="3 4">
    <name type="scientific">Frondihabitans australicus</name>
    <dbReference type="NCBI Taxonomy" id="386892"/>
    <lineage>
        <taxon>Bacteria</taxon>
        <taxon>Bacillati</taxon>
        <taxon>Actinomycetota</taxon>
        <taxon>Actinomycetes</taxon>
        <taxon>Micrococcales</taxon>
        <taxon>Microbacteriaceae</taxon>
        <taxon>Frondihabitans</taxon>
    </lineage>
</organism>
<proteinExistence type="predicted"/>
<name>A0A495IEA3_9MICO</name>
<evidence type="ECO:0000256" key="2">
    <source>
        <dbReference type="SAM" id="Phobius"/>
    </source>
</evidence>
<evidence type="ECO:0000313" key="4">
    <source>
        <dbReference type="Proteomes" id="UP000280008"/>
    </source>
</evidence>
<evidence type="ECO:0000313" key="3">
    <source>
        <dbReference type="EMBL" id="RKR73980.1"/>
    </source>
</evidence>
<reference evidence="3 4" key="1">
    <citation type="submission" date="2018-10" db="EMBL/GenBank/DDBJ databases">
        <title>Sequencing the genomes of 1000 actinobacteria strains.</title>
        <authorList>
            <person name="Klenk H.-P."/>
        </authorList>
    </citation>
    <scope>NUCLEOTIDE SEQUENCE [LARGE SCALE GENOMIC DNA]</scope>
    <source>
        <strain evidence="3 4">DSM 17894</strain>
    </source>
</reference>
<sequence>MTGTALSTLLVGIASAAVAALGAVLGVSRRRSRIKLLERLAKLEPSLDGEALVAVKKLQAVLAAKLLAHYAFPASATIRNAALGCVGVGALGVLAWEWLDFTARSNAPLAMECALAVSALAAVLAVVLFGLWPLLLHSERRQSRLAPVAPPTAEGAQPSGETPVRAETSPA</sequence>
<keyword evidence="4" id="KW-1185">Reference proteome</keyword>